<reference evidence="2" key="1">
    <citation type="submission" date="2021-01" db="EMBL/GenBank/DDBJ databases">
        <title>Modified the classification status of verrucomicrobia.</title>
        <authorList>
            <person name="Feng X."/>
        </authorList>
    </citation>
    <scope>NUCLEOTIDE SEQUENCE</scope>
    <source>
        <strain evidence="2">JCM 18052</strain>
    </source>
</reference>
<dbReference type="Proteomes" id="UP000600139">
    <property type="component" value="Unassembled WGS sequence"/>
</dbReference>
<dbReference type="PROSITE" id="PS51257">
    <property type="entry name" value="PROKAR_LIPOPROTEIN"/>
    <property type="match status" value="1"/>
</dbReference>
<evidence type="ECO:0000313" key="2">
    <source>
        <dbReference type="EMBL" id="MBK1818109.1"/>
    </source>
</evidence>
<dbReference type="NCBIfam" id="TIGR02595">
    <property type="entry name" value="PEP_CTERM"/>
    <property type="match status" value="1"/>
</dbReference>
<dbReference type="RefSeq" id="WP_200353062.1">
    <property type="nucleotide sequence ID" value="NZ_BAABHZ010000002.1"/>
</dbReference>
<sequence>MKFDKTKTSRSILALGILLGASTACHATIIGFGNLGGNNTNIAAGFVSNASADGNGFVVSNGTTPDIALLWDNNWDIHTSNRFDPLEAQTIGGGAWDNESNIARIGQLDGGIHTIKFTPNAGFAVVLNSFDFAHTNETAGTTSWNLSLTDSSLNTVWTQTVGFTNGQTFTITPNFHGQLGQSYTLNFNRTASSYGSDGRHGIDNLSFNQSLVPEPSSAGLLGIAGLVLLKRRRK</sequence>
<comment type="caution">
    <text evidence="2">The sequence shown here is derived from an EMBL/GenBank/DDBJ whole genome shotgun (WGS) entry which is preliminary data.</text>
</comment>
<dbReference type="InterPro" id="IPR013424">
    <property type="entry name" value="Ice-binding_C"/>
</dbReference>
<protein>
    <submittedName>
        <fullName evidence="2">PEP-CTERM sorting domain-containing protein</fullName>
    </submittedName>
</protein>
<organism evidence="2 3">
    <name type="scientific">Luteolibacter yonseiensis</name>
    <dbReference type="NCBI Taxonomy" id="1144680"/>
    <lineage>
        <taxon>Bacteria</taxon>
        <taxon>Pseudomonadati</taxon>
        <taxon>Verrucomicrobiota</taxon>
        <taxon>Verrucomicrobiia</taxon>
        <taxon>Verrucomicrobiales</taxon>
        <taxon>Verrucomicrobiaceae</taxon>
        <taxon>Luteolibacter</taxon>
    </lineage>
</organism>
<feature type="chain" id="PRO_5037738347" evidence="1">
    <location>
        <begin position="28"/>
        <end position="234"/>
    </location>
</feature>
<keyword evidence="1" id="KW-0732">Signal</keyword>
<gene>
    <name evidence="2" type="ORF">JIN84_20975</name>
</gene>
<dbReference type="AlphaFoldDB" id="A0A934VE04"/>
<accession>A0A934VE04</accession>
<proteinExistence type="predicted"/>
<evidence type="ECO:0000256" key="1">
    <source>
        <dbReference type="SAM" id="SignalP"/>
    </source>
</evidence>
<dbReference type="EMBL" id="JAENIK010000013">
    <property type="protein sequence ID" value="MBK1818109.1"/>
    <property type="molecule type" value="Genomic_DNA"/>
</dbReference>
<keyword evidence="3" id="KW-1185">Reference proteome</keyword>
<name>A0A934VE04_9BACT</name>
<feature type="signal peptide" evidence="1">
    <location>
        <begin position="1"/>
        <end position="27"/>
    </location>
</feature>
<evidence type="ECO:0000313" key="3">
    <source>
        <dbReference type="Proteomes" id="UP000600139"/>
    </source>
</evidence>